<reference evidence="1 2" key="1">
    <citation type="submission" date="2014-04" db="EMBL/GenBank/DDBJ databases">
        <authorList>
            <consortium name="DOE Joint Genome Institute"/>
            <person name="Kuo A."/>
            <person name="Tarkka M."/>
            <person name="Buscot F."/>
            <person name="Kohler A."/>
            <person name="Nagy L.G."/>
            <person name="Floudas D."/>
            <person name="Copeland A."/>
            <person name="Barry K.W."/>
            <person name="Cichocki N."/>
            <person name="Veneault-Fourrey C."/>
            <person name="LaButti K."/>
            <person name="Lindquist E.A."/>
            <person name="Lipzen A."/>
            <person name="Lundell T."/>
            <person name="Morin E."/>
            <person name="Murat C."/>
            <person name="Sun H."/>
            <person name="Tunlid A."/>
            <person name="Henrissat B."/>
            <person name="Grigoriev I.V."/>
            <person name="Hibbett D.S."/>
            <person name="Martin F."/>
            <person name="Nordberg H.P."/>
            <person name="Cantor M.N."/>
            <person name="Hua S.X."/>
        </authorList>
    </citation>
    <scope>NUCLEOTIDE SEQUENCE [LARGE SCALE GENOMIC DNA]</scope>
    <source>
        <strain evidence="1 2">F 1598</strain>
    </source>
</reference>
<accession>A0A0C3BPQ1</accession>
<proteinExistence type="predicted"/>
<evidence type="ECO:0000313" key="2">
    <source>
        <dbReference type="Proteomes" id="UP000054166"/>
    </source>
</evidence>
<keyword evidence="2" id="KW-1185">Reference proteome</keyword>
<protein>
    <submittedName>
        <fullName evidence="1">Uncharacterized protein</fullName>
    </submittedName>
</protein>
<reference evidence="2" key="2">
    <citation type="submission" date="2015-01" db="EMBL/GenBank/DDBJ databases">
        <title>Evolutionary Origins and Diversification of the Mycorrhizal Mutualists.</title>
        <authorList>
            <consortium name="DOE Joint Genome Institute"/>
            <consortium name="Mycorrhizal Genomics Consortium"/>
            <person name="Kohler A."/>
            <person name="Kuo A."/>
            <person name="Nagy L.G."/>
            <person name="Floudas D."/>
            <person name="Copeland A."/>
            <person name="Barry K.W."/>
            <person name="Cichocki N."/>
            <person name="Veneault-Fourrey C."/>
            <person name="LaButti K."/>
            <person name="Lindquist E.A."/>
            <person name="Lipzen A."/>
            <person name="Lundell T."/>
            <person name="Morin E."/>
            <person name="Murat C."/>
            <person name="Riley R."/>
            <person name="Ohm R."/>
            <person name="Sun H."/>
            <person name="Tunlid A."/>
            <person name="Henrissat B."/>
            <person name="Grigoriev I.V."/>
            <person name="Hibbett D.S."/>
            <person name="Martin F."/>
        </authorList>
    </citation>
    <scope>NUCLEOTIDE SEQUENCE [LARGE SCALE GENOMIC DNA]</scope>
    <source>
        <strain evidence="2">F 1598</strain>
    </source>
</reference>
<dbReference type="InParanoid" id="A0A0C3BPQ1"/>
<dbReference type="AlphaFoldDB" id="A0A0C3BPQ1"/>
<gene>
    <name evidence="1" type="ORF">PILCRDRAFT_562213</name>
</gene>
<dbReference type="Proteomes" id="UP000054166">
    <property type="component" value="Unassembled WGS sequence"/>
</dbReference>
<sequence>MKASVIDGRKCKRVFVVVDGVGIRRFHIGCKDAVDTTTWRVTLNKLRERAVVWPSSLRRLRWHRHRSVPQNGPITDGSDDKTHTPKTKFWFGFWSRFQSISSTVFYPTGPTDLDGCQNPDHSDFECSMYIMPCYILHAWLHGSIGH</sequence>
<evidence type="ECO:0000313" key="1">
    <source>
        <dbReference type="EMBL" id="KIM79287.1"/>
    </source>
</evidence>
<dbReference type="HOGENOM" id="CLU_1778191_0_0_1"/>
<organism evidence="1 2">
    <name type="scientific">Piloderma croceum (strain F 1598)</name>
    <dbReference type="NCBI Taxonomy" id="765440"/>
    <lineage>
        <taxon>Eukaryota</taxon>
        <taxon>Fungi</taxon>
        <taxon>Dikarya</taxon>
        <taxon>Basidiomycota</taxon>
        <taxon>Agaricomycotina</taxon>
        <taxon>Agaricomycetes</taxon>
        <taxon>Agaricomycetidae</taxon>
        <taxon>Atheliales</taxon>
        <taxon>Atheliaceae</taxon>
        <taxon>Piloderma</taxon>
    </lineage>
</organism>
<dbReference type="EMBL" id="KN833010">
    <property type="protein sequence ID" value="KIM79287.1"/>
    <property type="molecule type" value="Genomic_DNA"/>
</dbReference>
<name>A0A0C3BPQ1_PILCF</name>